<keyword evidence="3 6" id="KW-0812">Transmembrane</keyword>
<feature type="transmembrane region" description="Helical" evidence="6">
    <location>
        <begin position="168"/>
        <end position="191"/>
    </location>
</feature>
<comment type="subcellular location">
    <subcellularLocation>
        <location evidence="1">Membrane</location>
        <topology evidence="1">Multi-pass membrane protein</topology>
    </subcellularLocation>
</comment>
<comment type="similarity">
    <text evidence="2">Belongs to the UPF0014 family.</text>
</comment>
<evidence type="ECO:0000256" key="2">
    <source>
        <dbReference type="ARBA" id="ARBA00005268"/>
    </source>
</evidence>
<feature type="transmembrane region" description="Helical" evidence="6">
    <location>
        <begin position="95"/>
        <end position="115"/>
    </location>
</feature>
<organism evidence="7">
    <name type="scientific">marine metagenome</name>
    <dbReference type="NCBI Taxonomy" id="408172"/>
    <lineage>
        <taxon>unclassified sequences</taxon>
        <taxon>metagenomes</taxon>
        <taxon>ecological metagenomes</taxon>
    </lineage>
</organism>
<keyword evidence="5 6" id="KW-0472">Membrane</keyword>
<evidence type="ECO:0008006" key="8">
    <source>
        <dbReference type="Google" id="ProtNLM"/>
    </source>
</evidence>
<feature type="non-terminal residue" evidence="7">
    <location>
        <position position="193"/>
    </location>
</feature>
<dbReference type="PANTHER" id="PTHR30028">
    <property type="entry name" value="UPF0014 INNER MEMBRANE PROTEIN YBBM-RELATED"/>
    <property type="match status" value="1"/>
</dbReference>
<proteinExistence type="inferred from homology"/>
<evidence type="ECO:0000256" key="6">
    <source>
        <dbReference type="SAM" id="Phobius"/>
    </source>
</evidence>
<evidence type="ECO:0000256" key="5">
    <source>
        <dbReference type="ARBA" id="ARBA00023136"/>
    </source>
</evidence>
<feature type="transmembrane region" description="Helical" evidence="6">
    <location>
        <begin position="65"/>
        <end position="83"/>
    </location>
</feature>
<evidence type="ECO:0000256" key="3">
    <source>
        <dbReference type="ARBA" id="ARBA00022692"/>
    </source>
</evidence>
<evidence type="ECO:0000256" key="4">
    <source>
        <dbReference type="ARBA" id="ARBA00022989"/>
    </source>
</evidence>
<gene>
    <name evidence="7" type="ORF">METZ01_LOCUS513430</name>
</gene>
<dbReference type="Pfam" id="PF03649">
    <property type="entry name" value="UPF0014"/>
    <property type="match status" value="1"/>
</dbReference>
<name>A0A383EUI0_9ZZZZ</name>
<feature type="transmembrane region" description="Helical" evidence="6">
    <location>
        <begin position="12"/>
        <end position="31"/>
    </location>
</feature>
<dbReference type="EMBL" id="UINC01229022">
    <property type="protein sequence ID" value="SVE60576.1"/>
    <property type="molecule type" value="Genomic_DNA"/>
</dbReference>
<evidence type="ECO:0000313" key="7">
    <source>
        <dbReference type="EMBL" id="SVE60576.1"/>
    </source>
</evidence>
<feature type="transmembrane region" description="Helical" evidence="6">
    <location>
        <begin position="127"/>
        <end position="147"/>
    </location>
</feature>
<protein>
    <recommendedName>
        <fullName evidence="8">ABC transporter permease</fullName>
    </recommendedName>
</protein>
<reference evidence="7" key="1">
    <citation type="submission" date="2018-05" db="EMBL/GenBank/DDBJ databases">
        <authorList>
            <person name="Lanie J.A."/>
            <person name="Ng W.-L."/>
            <person name="Kazmierczak K.M."/>
            <person name="Andrzejewski T.M."/>
            <person name="Davidsen T.M."/>
            <person name="Wayne K.J."/>
            <person name="Tettelin H."/>
            <person name="Glass J.I."/>
            <person name="Rusch D."/>
            <person name="Podicherti R."/>
            <person name="Tsui H.-C.T."/>
            <person name="Winkler M.E."/>
        </authorList>
    </citation>
    <scope>NUCLEOTIDE SEQUENCE</scope>
</reference>
<dbReference type="GO" id="GO:0005886">
    <property type="term" value="C:plasma membrane"/>
    <property type="evidence" value="ECO:0007669"/>
    <property type="project" value="TreeGrafter"/>
</dbReference>
<accession>A0A383EUI0</accession>
<dbReference type="AlphaFoldDB" id="A0A383EUI0"/>
<keyword evidence="4 6" id="KW-1133">Transmembrane helix</keyword>
<dbReference type="PANTHER" id="PTHR30028:SF0">
    <property type="entry name" value="PROTEIN ALUMINUM SENSITIVE 3"/>
    <property type="match status" value="1"/>
</dbReference>
<dbReference type="InterPro" id="IPR005226">
    <property type="entry name" value="UPF0014_fam"/>
</dbReference>
<feature type="transmembrane region" description="Helical" evidence="6">
    <location>
        <begin position="38"/>
        <end position="59"/>
    </location>
</feature>
<evidence type="ECO:0000256" key="1">
    <source>
        <dbReference type="ARBA" id="ARBA00004141"/>
    </source>
</evidence>
<sequence>MDTSIESIPLTRLMLMFIPVLVVILIQVKWAMPTKPTLYGMGRMVLQLLLIGYILLFIFETEHGIVVLLVLVTMIAVSSWIALRPIASQRSHLYLVTLASISIAGLPILFLGTKWVLEITPWYTPRYVIPLAGMIFANSMNSISIAAERLTAELDGGSNHDDARRKAFAASLIPLVNSLMAVGLVTIPGIMTG</sequence>